<name>A0AAW2CNZ6_9ROSI</name>
<dbReference type="EMBL" id="JAZDWU010000006">
    <property type="protein sequence ID" value="KAK9999946.1"/>
    <property type="molecule type" value="Genomic_DNA"/>
</dbReference>
<dbReference type="InterPro" id="IPR002156">
    <property type="entry name" value="RNaseH_domain"/>
</dbReference>
<accession>A0AAW2CNZ6</accession>
<evidence type="ECO:0000313" key="2">
    <source>
        <dbReference type="EMBL" id="KAK9999946.1"/>
    </source>
</evidence>
<evidence type="ECO:0000313" key="3">
    <source>
        <dbReference type="Proteomes" id="UP001459277"/>
    </source>
</evidence>
<dbReference type="InterPro" id="IPR036397">
    <property type="entry name" value="RNaseH_sf"/>
</dbReference>
<gene>
    <name evidence="2" type="ORF">SO802_019549</name>
</gene>
<dbReference type="Gene3D" id="3.30.420.10">
    <property type="entry name" value="Ribonuclease H-like superfamily/Ribonuclease H"/>
    <property type="match status" value="1"/>
</dbReference>
<dbReference type="GO" id="GO:0004523">
    <property type="term" value="F:RNA-DNA hybrid ribonuclease activity"/>
    <property type="evidence" value="ECO:0007669"/>
    <property type="project" value="InterPro"/>
</dbReference>
<comment type="caution">
    <text evidence="2">The sequence shown here is derived from an EMBL/GenBank/DDBJ whole genome shotgun (WGS) entry which is preliminary data.</text>
</comment>
<sequence length="123" mass="13604">MGEGIRFAWQMGNCDAVLEGDSQKVVVHSLLGSSISSLSISNNISGALPQLQLYQSVQISHVTREGNKAAHVLAQYVEGISYFVTWIGESLASLSIFLLKMYCFYSRLNEISIFSLKINKLKN</sequence>
<dbReference type="PANTHER" id="PTHR47723:SF19">
    <property type="entry name" value="POLYNUCLEOTIDYL TRANSFERASE, RIBONUCLEASE H-LIKE SUPERFAMILY PROTEIN"/>
    <property type="match status" value="1"/>
</dbReference>
<keyword evidence="3" id="KW-1185">Reference proteome</keyword>
<dbReference type="PANTHER" id="PTHR47723">
    <property type="entry name" value="OS05G0353850 PROTEIN"/>
    <property type="match status" value="1"/>
</dbReference>
<dbReference type="AlphaFoldDB" id="A0AAW2CNZ6"/>
<organism evidence="2 3">
    <name type="scientific">Lithocarpus litseifolius</name>
    <dbReference type="NCBI Taxonomy" id="425828"/>
    <lineage>
        <taxon>Eukaryota</taxon>
        <taxon>Viridiplantae</taxon>
        <taxon>Streptophyta</taxon>
        <taxon>Embryophyta</taxon>
        <taxon>Tracheophyta</taxon>
        <taxon>Spermatophyta</taxon>
        <taxon>Magnoliopsida</taxon>
        <taxon>eudicotyledons</taxon>
        <taxon>Gunneridae</taxon>
        <taxon>Pentapetalae</taxon>
        <taxon>rosids</taxon>
        <taxon>fabids</taxon>
        <taxon>Fagales</taxon>
        <taxon>Fagaceae</taxon>
        <taxon>Lithocarpus</taxon>
    </lineage>
</organism>
<dbReference type="Proteomes" id="UP001459277">
    <property type="component" value="Unassembled WGS sequence"/>
</dbReference>
<dbReference type="GO" id="GO:0003676">
    <property type="term" value="F:nucleic acid binding"/>
    <property type="evidence" value="ECO:0007669"/>
    <property type="project" value="InterPro"/>
</dbReference>
<evidence type="ECO:0000259" key="1">
    <source>
        <dbReference type="Pfam" id="PF13456"/>
    </source>
</evidence>
<reference evidence="2 3" key="1">
    <citation type="submission" date="2024-01" db="EMBL/GenBank/DDBJ databases">
        <title>A telomere-to-telomere, gap-free genome of sweet tea (Lithocarpus litseifolius).</title>
        <authorList>
            <person name="Zhou J."/>
        </authorList>
    </citation>
    <scope>NUCLEOTIDE SEQUENCE [LARGE SCALE GENOMIC DNA]</scope>
    <source>
        <strain evidence="2">Zhou-2022a</strain>
        <tissue evidence="2">Leaf</tissue>
    </source>
</reference>
<dbReference type="Pfam" id="PF13456">
    <property type="entry name" value="RVT_3"/>
    <property type="match status" value="1"/>
</dbReference>
<dbReference type="InterPro" id="IPR053151">
    <property type="entry name" value="RNase_H-like"/>
</dbReference>
<proteinExistence type="predicted"/>
<feature type="domain" description="RNase H type-1" evidence="1">
    <location>
        <begin position="3"/>
        <end position="76"/>
    </location>
</feature>
<protein>
    <recommendedName>
        <fullName evidence="1">RNase H type-1 domain-containing protein</fullName>
    </recommendedName>
</protein>